<dbReference type="Proteomes" id="UP000679725">
    <property type="component" value="Unassembled WGS sequence"/>
</dbReference>
<evidence type="ECO:0000313" key="1">
    <source>
        <dbReference type="EMBL" id="CAG5067481.1"/>
    </source>
</evidence>
<keyword evidence="2" id="KW-1185">Reference proteome</keyword>
<gene>
    <name evidence="1" type="ORF">DYBT9623_00202</name>
</gene>
<proteinExistence type="predicted"/>
<reference evidence="1 2" key="1">
    <citation type="submission" date="2021-04" db="EMBL/GenBank/DDBJ databases">
        <authorList>
            <person name="Rodrigo-Torres L."/>
            <person name="Arahal R. D."/>
            <person name="Lucena T."/>
        </authorList>
    </citation>
    <scope>NUCLEOTIDE SEQUENCE [LARGE SCALE GENOMIC DNA]</scope>
    <source>
        <strain evidence="1 2">CECT 9623</strain>
    </source>
</reference>
<sequence>MLIYSNNRPKVVRAYFLKNHVNHEILGEYPEQLLMVFSYIFSDKYK</sequence>
<organism evidence="1 2">
    <name type="scientific">Dyadobacter linearis</name>
    <dbReference type="NCBI Taxonomy" id="2823330"/>
    <lineage>
        <taxon>Bacteria</taxon>
        <taxon>Pseudomonadati</taxon>
        <taxon>Bacteroidota</taxon>
        <taxon>Cytophagia</taxon>
        <taxon>Cytophagales</taxon>
        <taxon>Spirosomataceae</taxon>
        <taxon>Dyadobacter</taxon>
    </lineage>
</organism>
<comment type="caution">
    <text evidence="1">The sequence shown here is derived from an EMBL/GenBank/DDBJ whole genome shotgun (WGS) entry which is preliminary data.</text>
</comment>
<dbReference type="EMBL" id="CAJRAU010000001">
    <property type="protein sequence ID" value="CAG5067481.1"/>
    <property type="molecule type" value="Genomic_DNA"/>
</dbReference>
<evidence type="ECO:0000313" key="2">
    <source>
        <dbReference type="Proteomes" id="UP000679725"/>
    </source>
</evidence>
<protein>
    <submittedName>
        <fullName evidence="1">Uncharacterized protein</fullName>
    </submittedName>
</protein>
<accession>A0ABM8UJ28</accession>
<name>A0ABM8UJ28_9BACT</name>